<dbReference type="Gene3D" id="3.50.30.10">
    <property type="entry name" value="Phosphohistidine domain"/>
    <property type="match status" value="1"/>
</dbReference>
<dbReference type="Gene3D" id="3.30.470.20">
    <property type="entry name" value="ATP-grasp fold, B domain"/>
    <property type="match status" value="1"/>
</dbReference>
<feature type="domain" description="Pyruvate phosphate dikinase AMP/ATP-binding" evidence="16">
    <location>
        <begin position="370"/>
        <end position="423"/>
    </location>
</feature>
<evidence type="ECO:0000256" key="10">
    <source>
        <dbReference type="PIRNR" id="PIRNR000853"/>
    </source>
</evidence>
<evidence type="ECO:0000259" key="16">
    <source>
        <dbReference type="Pfam" id="PF01326"/>
    </source>
</evidence>
<evidence type="ECO:0000256" key="8">
    <source>
        <dbReference type="ARBA" id="ARBA00022840"/>
    </source>
</evidence>
<dbReference type="SUPFAM" id="SSF56059">
    <property type="entry name" value="Glutathione synthetase ATP-binding domain-like"/>
    <property type="match status" value="1"/>
</dbReference>
<dbReference type="Proteomes" id="UP000355283">
    <property type="component" value="Unassembled WGS sequence"/>
</dbReference>
<evidence type="ECO:0000313" key="18">
    <source>
        <dbReference type="EMBL" id="TFJ85055.1"/>
    </source>
</evidence>
<dbReference type="Pfam" id="PF00391">
    <property type="entry name" value="PEP-utilizers"/>
    <property type="match status" value="1"/>
</dbReference>
<dbReference type="InterPro" id="IPR040442">
    <property type="entry name" value="Pyrv_kinase-like_dom_sf"/>
</dbReference>
<evidence type="ECO:0000259" key="17">
    <source>
        <dbReference type="Pfam" id="PF02896"/>
    </source>
</evidence>
<dbReference type="SUPFAM" id="SSF52009">
    <property type="entry name" value="Phosphohistidine domain"/>
    <property type="match status" value="1"/>
</dbReference>
<gene>
    <name evidence="18" type="ORF">NSK_003479</name>
</gene>
<feature type="domain" description="PEP-utilising enzyme mobile" evidence="15">
    <location>
        <begin position="488"/>
        <end position="570"/>
    </location>
</feature>
<name>A0A4D9D6H0_9STRA</name>
<feature type="signal peptide" evidence="14">
    <location>
        <begin position="1"/>
        <end position="19"/>
    </location>
</feature>
<comment type="caution">
    <text evidence="18">The sequence shown here is derived from an EMBL/GenBank/DDBJ whole genome shotgun (WGS) entry which is preliminary data.</text>
</comment>
<evidence type="ECO:0000256" key="4">
    <source>
        <dbReference type="ARBA" id="ARBA00022679"/>
    </source>
</evidence>
<comment type="catalytic activity">
    <reaction evidence="10">
        <text>pyruvate + phosphate + ATP = phosphoenolpyruvate + AMP + diphosphate + H(+)</text>
        <dbReference type="Rhea" id="RHEA:10756"/>
        <dbReference type="ChEBI" id="CHEBI:15361"/>
        <dbReference type="ChEBI" id="CHEBI:15378"/>
        <dbReference type="ChEBI" id="CHEBI:30616"/>
        <dbReference type="ChEBI" id="CHEBI:33019"/>
        <dbReference type="ChEBI" id="CHEBI:43474"/>
        <dbReference type="ChEBI" id="CHEBI:58702"/>
        <dbReference type="ChEBI" id="CHEBI:456215"/>
        <dbReference type="EC" id="2.7.9.1"/>
    </reaction>
</comment>
<evidence type="ECO:0000256" key="2">
    <source>
        <dbReference type="ARBA" id="ARBA00007837"/>
    </source>
</evidence>
<dbReference type="InterPro" id="IPR000121">
    <property type="entry name" value="PEP_util_C"/>
</dbReference>
<dbReference type="InterPro" id="IPR013815">
    <property type="entry name" value="ATP_grasp_subdomain_1"/>
</dbReference>
<feature type="binding site" evidence="12">
    <location>
        <position position="811"/>
    </location>
    <ligand>
        <name>substrate</name>
    </ligand>
</feature>
<protein>
    <recommendedName>
        <fullName evidence="3 10">Pyruvate, phosphate dikinase</fullName>
        <ecNumber evidence="3 10">2.7.9.1</ecNumber>
    </recommendedName>
</protein>
<evidence type="ECO:0000256" key="7">
    <source>
        <dbReference type="ARBA" id="ARBA00022777"/>
    </source>
</evidence>
<dbReference type="EC" id="2.7.9.1" evidence="3 10"/>
<dbReference type="PANTHER" id="PTHR22931">
    <property type="entry name" value="PHOSPHOENOLPYRUVATE DIKINASE-RELATED"/>
    <property type="match status" value="1"/>
</dbReference>
<evidence type="ECO:0000313" key="19">
    <source>
        <dbReference type="Proteomes" id="UP000355283"/>
    </source>
</evidence>
<dbReference type="NCBIfam" id="NF004531">
    <property type="entry name" value="PRK05878.1"/>
    <property type="match status" value="1"/>
</dbReference>
<keyword evidence="19" id="KW-1185">Reference proteome</keyword>
<keyword evidence="14" id="KW-0732">Signal</keyword>
<feature type="binding site" evidence="12">
    <location>
        <position position="628"/>
    </location>
    <ligand>
        <name>substrate</name>
    </ligand>
</feature>
<keyword evidence="9 13" id="KW-0460">Magnesium</keyword>
<dbReference type="Gene3D" id="1.10.189.10">
    <property type="entry name" value="Pyruvate Phosphate Dikinase, domain 2"/>
    <property type="match status" value="1"/>
</dbReference>
<dbReference type="PIRSF" id="PIRSF000853">
    <property type="entry name" value="PPDK"/>
    <property type="match status" value="1"/>
</dbReference>
<dbReference type="GO" id="GO:0016301">
    <property type="term" value="F:kinase activity"/>
    <property type="evidence" value="ECO:0007669"/>
    <property type="project" value="UniProtKB-UniRule"/>
</dbReference>
<dbReference type="AlphaFoldDB" id="A0A4D9D6H0"/>
<feature type="domain" description="Pyruvate phosphate dikinase AMP/ATP-binding" evidence="16">
    <location>
        <begin position="133"/>
        <end position="361"/>
    </location>
</feature>
<feature type="domain" description="PEP-utilising enzyme C-terminal" evidence="17">
    <location>
        <begin position="586"/>
        <end position="937"/>
    </location>
</feature>
<dbReference type="InterPro" id="IPR018274">
    <property type="entry name" value="PEP_util_AS"/>
</dbReference>
<feature type="binding site" evidence="13">
    <location>
        <position position="811"/>
    </location>
    <ligand>
        <name>Mg(2+)</name>
        <dbReference type="ChEBI" id="CHEBI:18420"/>
    </ligand>
</feature>
<comment type="cofactor">
    <cofactor evidence="1 10 13">
        <name>Mg(2+)</name>
        <dbReference type="ChEBI" id="CHEBI:18420"/>
    </cofactor>
</comment>
<dbReference type="OrthoDB" id="6123450at2759"/>
<evidence type="ECO:0000256" key="5">
    <source>
        <dbReference type="ARBA" id="ARBA00022723"/>
    </source>
</evidence>
<evidence type="ECO:0000256" key="13">
    <source>
        <dbReference type="PIRSR" id="PIRSR000853-3"/>
    </source>
</evidence>
<accession>A0A4D9D6H0</accession>
<feature type="binding site" evidence="12">
    <location>
        <position position="832"/>
    </location>
    <ligand>
        <name>substrate</name>
    </ligand>
</feature>
<keyword evidence="8" id="KW-0067">ATP-binding</keyword>
<evidence type="ECO:0000256" key="9">
    <source>
        <dbReference type="ARBA" id="ARBA00022842"/>
    </source>
</evidence>
<dbReference type="InterPro" id="IPR008279">
    <property type="entry name" value="PEP-util_enz_mobile_dom"/>
</dbReference>
<evidence type="ECO:0000256" key="11">
    <source>
        <dbReference type="PIRSR" id="PIRSR000853-1"/>
    </source>
</evidence>
<evidence type="ECO:0000256" key="3">
    <source>
        <dbReference type="ARBA" id="ARBA00011994"/>
    </source>
</evidence>
<dbReference type="InterPro" id="IPR010121">
    <property type="entry name" value="Pyruvate_phosphate_dikinase"/>
</dbReference>
<dbReference type="Gene3D" id="3.20.20.60">
    <property type="entry name" value="Phosphoenolpyruvate-binding domains"/>
    <property type="match status" value="1"/>
</dbReference>
<dbReference type="Gene3D" id="3.30.1490.20">
    <property type="entry name" value="ATP-grasp fold, A domain"/>
    <property type="match status" value="1"/>
</dbReference>
<dbReference type="NCBIfam" id="TIGR01828">
    <property type="entry name" value="pyru_phos_dikin"/>
    <property type="match status" value="1"/>
</dbReference>
<feature type="binding site" evidence="12">
    <location>
        <position position="835"/>
    </location>
    <ligand>
        <name>substrate</name>
    </ligand>
</feature>
<dbReference type="EMBL" id="SDOX01000016">
    <property type="protein sequence ID" value="TFJ85055.1"/>
    <property type="molecule type" value="Genomic_DNA"/>
</dbReference>
<feature type="active site" description="Tele-phosphohistidine intermediate" evidence="11">
    <location>
        <position position="520"/>
    </location>
</feature>
<keyword evidence="4" id="KW-0808">Transferase</keyword>
<dbReference type="InterPro" id="IPR015813">
    <property type="entry name" value="Pyrv/PenolPyrv_kinase-like_dom"/>
</dbReference>
<evidence type="ECO:0000256" key="1">
    <source>
        <dbReference type="ARBA" id="ARBA00001946"/>
    </source>
</evidence>
<keyword evidence="6" id="KW-0547">Nucleotide-binding</keyword>
<dbReference type="InterPro" id="IPR036637">
    <property type="entry name" value="Phosphohistidine_dom_sf"/>
</dbReference>
<proteinExistence type="inferred from homology"/>
<dbReference type="GO" id="GO:0046872">
    <property type="term" value="F:metal ion binding"/>
    <property type="evidence" value="ECO:0007669"/>
    <property type="project" value="UniProtKB-UniRule"/>
</dbReference>
<evidence type="ECO:0000256" key="6">
    <source>
        <dbReference type="ARBA" id="ARBA00022741"/>
    </source>
</evidence>
<feature type="binding site" evidence="12">
    <location>
        <position position="684"/>
    </location>
    <ligand>
        <name>substrate</name>
    </ligand>
</feature>
<feature type="chain" id="PRO_5020025225" description="Pyruvate, phosphate dikinase" evidence="14">
    <location>
        <begin position="20"/>
        <end position="946"/>
    </location>
</feature>
<sequence>MKTGTSLAALLCVLGATEAFLGRVSFLPGIRNLPTDTPVARKHGPGIFMSTLKSPVPDTAQTQHAQAPTSLHVRDSKRVYLFNEGRKEDKALLGGKGANLAEMSNIGLPVPPGFIISTATCLQYFDSEPNLPSGLVEEYMTAIKIIEAQTGKEFGNPENPLLFSVRSGAAISMPGMLDTVLSLGMNDEVAAALARKSGNPRWVYDTYRRFLQMFSNVVLGMKMEVFDDLLVAYKASKEYRSDTDMQATDWEEMVRRYKEVTTVPADPHEQLQLAIRAVFSSWMTPRAIKYRQYNDIPETLGTGVTVQSMVFGNMGEDSGTGVAFTRNPSTGENVHFGEYLQNACGEDVVAGIRTPEDLTGLKAQNPQLYEELLRVFDLLEKHYRDMQDIEFTVEKGKLYVLQCRSGKRTAKAAVTMAVEMVEEGLISKEEALLRIDAKQMDFFLHPTIDPSAAKTVVAKGLPASPGVGTGVLCFTSDEAEVLAKEGQDVLLVRKETTAEDVHGMKSAKGVLTQHGGMTSHAAVVARGMGAPCVSGCHEIEVDNAKETLTLLRSGRVLHKGDTLTIDGSTGEVMEGKVALIRSTSDADFQKVLDWADELRRLRVKANADTPDDARKARELGAEGIGLSRTEHMFFGPARIDVVREMILANDKAERLKSLEKLFVFQKEDMREIFSVMSGFPVTFRLLDPPLHEFLPSEPKDIAALAGRIGKDATLVANKIKALEEVNPMLGLRGCRLGLAFPEISEMQVRAVIHAALEAKAQGYDPRPEIMIPLVSVAKELEVASALVHATAGQVLEEKKAVLEYKVGTMLELPRACLNARSLAPMMEFASFGTNDLTQSTFGFSRDDIGGFLPRYLEEKILEKDPFATIDVEGVGQLMRVAVEGVRGAEGGDDKALGVCGEQGGDPKSVQFCEELGLNSVSCSPFRVPIARLAAAQAAILHKKAHK</sequence>
<evidence type="ECO:0000256" key="12">
    <source>
        <dbReference type="PIRSR" id="PIRSR000853-2"/>
    </source>
</evidence>
<organism evidence="18 19">
    <name type="scientific">Nannochloropsis salina CCMP1776</name>
    <dbReference type="NCBI Taxonomy" id="1027361"/>
    <lineage>
        <taxon>Eukaryota</taxon>
        <taxon>Sar</taxon>
        <taxon>Stramenopiles</taxon>
        <taxon>Ochrophyta</taxon>
        <taxon>Eustigmatophyceae</taxon>
        <taxon>Eustigmatales</taxon>
        <taxon>Monodopsidaceae</taxon>
        <taxon>Microchloropsis</taxon>
        <taxon>Microchloropsis salina</taxon>
    </lineage>
</organism>
<comment type="similarity">
    <text evidence="2 10">Belongs to the PEP-utilizing enzyme family.</text>
</comment>
<evidence type="ECO:0000256" key="14">
    <source>
        <dbReference type="SAM" id="SignalP"/>
    </source>
</evidence>
<dbReference type="Pfam" id="PF02896">
    <property type="entry name" value="PEP-utilizers_C"/>
    <property type="match status" value="1"/>
</dbReference>
<keyword evidence="5 13" id="KW-0479">Metal-binding</keyword>
<feature type="binding site" evidence="13">
    <location>
        <position position="835"/>
    </location>
    <ligand>
        <name>Mg(2+)</name>
        <dbReference type="ChEBI" id="CHEBI:18420"/>
    </ligand>
</feature>
<reference evidence="18 19" key="1">
    <citation type="submission" date="2019-01" db="EMBL/GenBank/DDBJ databases">
        <title>Nuclear Genome Assembly of the Microalgal Biofuel strain Nannochloropsis salina CCMP1776.</title>
        <authorList>
            <person name="Hovde B."/>
        </authorList>
    </citation>
    <scope>NUCLEOTIDE SEQUENCE [LARGE SCALE GENOMIC DNA]</scope>
    <source>
        <strain evidence="18 19">CCMP1776</strain>
    </source>
</reference>
<dbReference type="PANTHER" id="PTHR22931:SF9">
    <property type="entry name" value="PYRUVATE, PHOSPHATE DIKINASE 1, CHLOROPLASTIC"/>
    <property type="match status" value="1"/>
</dbReference>
<dbReference type="SUPFAM" id="SSF51621">
    <property type="entry name" value="Phosphoenolpyruvate/pyruvate domain"/>
    <property type="match status" value="1"/>
</dbReference>
<feature type="binding site" evidence="12">
    <location>
        <position position="833"/>
    </location>
    <ligand>
        <name>substrate</name>
    </ligand>
</feature>
<dbReference type="InterPro" id="IPR002192">
    <property type="entry name" value="PPDK_AMP/ATP-bd"/>
</dbReference>
<dbReference type="Gene3D" id="1.20.80.30">
    <property type="match status" value="1"/>
</dbReference>
<dbReference type="PROSITE" id="PS00370">
    <property type="entry name" value="PEP_ENZYMES_PHOS_SITE"/>
    <property type="match status" value="1"/>
</dbReference>
<dbReference type="GO" id="GO:0005524">
    <property type="term" value="F:ATP binding"/>
    <property type="evidence" value="ECO:0007669"/>
    <property type="project" value="UniProtKB-UniRule"/>
</dbReference>
<dbReference type="GO" id="GO:0050242">
    <property type="term" value="F:pyruvate, phosphate dikinase activity"/>
    <property type="evidence" value="ECO:0007669"/>
    <property type="project" value="UniProtKB-UniRule"/>
</dbReference>
<feature type="domain" description="Pyruvate phosphate dikinase AMP/ATP-binding" evidence="16">
    <location>
        <begin position="91"/>
        <end position="127"/>
    </location>
</feature>
<keyword evidence="7" id="KW-0418">Kinase</keyword>
<evidence type="ECO:0000259" key="15">
    <source>
        <dbReference type="Pfam" id="PF00391"/>
    </source>
</evidence>
<feature type="binding site" evidence="12">
    <location>
        <position position="834"/>
    </location>
    <ligand>
        <name>substrate</name>
    </ligand>
</feature>
<dbReference type="Pfam" id="PF01326">
    <property type="entry name" value="PPDK_N"/>
    <property type="match status" value="3"/>
</dbReference>
<feature type="active site" description="Proton donor" evidence="11">
    <location>
        <position position="899"/>
    </location>
</feature>